<feature type="chain" id="PRO_5006621998" evidence="2">
    <location>
        <begin position="18"/>
        <end position="528"/>
    </location>
</feature>
<evidence type="ECO:0000256" key="1">
    <source>
        <dbReference type="SAM" id="MobiDB-lite"/>
    </source>
</evidence>
<dbReference type="InterPro" id="IPR011042">
    <property type="entry name" value="6-blade_b-propeller_TolB-like"/>
</dbReference>
<dbReference type="SUPFAM" id="SSF63829">
    <property type="entry name" value="Calcium-dependent phosphotriesterase"/>
    <property type="match status" value="1"/>
</dbReference>
<dbReference type="VEuPathDB" id="TriTrypDB:BSAL_01415"/>
<sequence>MMFLLLTLLCLATMCSSTAIYTPIAIPTALKNTTQGGAQGLAVTSNGRYMVITDTMNQCIRVLDMNSPASWLATIGNGTKSYGDGLNSTSLVAFNNPSGVAVLENSLGSPQTILVADTSNSCIRAITWSTWNVSTIAGNATAALGNVDGIASSARFSAPRGIALVGNDTLYIADNGNGNIRRLILSTKNVTFVVRFDSNYPGSPVNITVAPGASSDDLVLWVSFSNSALNKIAVGRLHIVNSNVITTTISNYSGGAGIVARPRNGRYWVYAGSSSVTGVVAVLNKDASTALNNTGIINVTARFTTFAINSSSNTILAISGQQVGYLSGFTLPPQTFTSSSLTSSVSGSSTVTYEVSQSSSKPTVSRSSSSSSMIFTSTSTGSSSISGPTASISLTSTTSESSTSTLTGDTSQSSSKPILSPSPSTTLRTSIFTSPVVWATTPSNTVSIVSPSVTPSLSASQSNSSLRGEAFVQPIPSHTHRYTHTSASSSSSPTTLTSSPTYVTSSQILYTSTTATIPVSINVYDGFE</sequence>
<protein>
    <submittedName>
        <fullName evidence="3">GPI-anchored surface protein, putative</fullName>
    </submittedName>
</protein>
<dbReference type="PANTHER" id="PTHR13833:SF71">
    <property type="entry name" value="NHL DOMAIN-CONTAINING PROTEIN"/>
    <property type="match status" value="1"/>
</dbReference>
<name>A0A0S4J7J2_BODSA</name>
<proteinExistence type="predicted"/>
<dbReference type="PANTHER" id="PTHR13833">
    <property type="match status" value="1"/>
</dbReference>
<evidence type="ECO:0000313" key="4">
    <source>
        <dbReference type="Proteomes" id="UP000051952"/>
    </source>
</evidence>
<accession>A0A0S4J7J2</accession>
<dbReference type="EMBL" id="CYKH01001519">
    <property type="protein sequence ID" value="CUG87458.1"/>
    <property type="molecule type" value="Genomic_DNA"/>
</dbReference>
<keyword evidence="2" id="KW-0732">Signal</keyword>
<evidence type="ECO:0000313" key="3">
    <source>
        <dbReference type="EMBL" id="CUG87458.1"/>
    </source>
</evidence>
<dbReference type="Gene3D" id="2.120.10.30">
    <property type="entry name" value="TolB, C-terminal domain"/>
    <property type="match status" value="1"/>
</dbReference>
<evidence type="ECO:0000256" key="2">
    <source>
        <dbReference type="SAM" id="SignalP"/>
    </source>
</evidence>
<dbReference type="Proteomes" id="UP000051952">
    <property type="component" value="Unassembled WGS sequence"/>
</dbReference>
<feature type="region of interest" description="Disordered" evidence="1">
    <location>
        <begin position="377"/>
        <end position="426"/>
    </location>
</feature>
<reference evidence="4" key="1">
    <citation type="submission" date="2015-09" db="EMBL/GenBank/DDBJ databases">
        <authorList>
            <consortium name="Pathogen Informatics"/>
        </authorList>
    </citation>
    <scope>NUCLEOTIDE SEQUENCE [LARGE SCALE GENOMIC DNA]</scope>
    <source>
        <strain evidence="4">Lake Konstanz</strain>
    </source>
</reference>
<dbReference type="OrthoDB" id="273823at2759"/>
<gene>
    <name evidence="3" type="ORF">BSAL_01415</name>
</gene>
<organism evidence="3 4">
    <name type="scientific">Bodo saltans</name>
    <name type="common">Flagellated protozoan</name>
    <dbReference type="NCBI Taxonomy" id="75058"/>
    <lineage>
        <taxon>Eukaryota</taxon>
        <taxon>Discoba</taxon>
        <taxon>Euglenozoa</taxon>
        <taxon>Kinetoplastea</taxon>
        <taxon>Metakinetoplastina</taxon>
        <taxon>Eubodonida</taxon>
        <taxon>Bodonidae</taxon>
        <taxon>Bodo</taxon>
    </lineage>
</organism>
<keyword evidence="4" id="KW-1185">Reference proteome</keyword>
<feature type="signal peptide" evidence="2">
    <location>
        <begin position="1"/>
        <end position="17"/>
    </location>
</feature>
<dbReference type="AlphaFoldDB" id="A0A0S4J7J2"/>